<dbReference type="OrthoDB" id="10251741at2759"/>
<keyword evidence="1" id="KW-0175">Coiled coil</keyword>
<dbReference type="EMBL" id="MCFG01000255">
    <property type="protein sequence ID" value="ORX77285.1"/>
    <property type="molecule type" value="Genomic_DNA"/>
</dbReference>
<name>A0A1Y1WV51_9FUNG</name>
<organism evidence="2 3">
    <name type="scientific">Anaeromyces robustus</name>
    <dbReference type="NCBI Taxonomy" id="1754192"/>
    <lineage>
        <taxon>Eukaryota</taxon>
        <taxon>Fungi</taxon>
        <taxon>Fungi incertae sedis</taxon>
        <taxon>Chytridiomycota</taxon>
        <taxon>Chytridiomycota incertae sedis</taxon>
        <taxon>Neocallimastigomycetes</taxon>
        <taxon>Neocallimastigales</taxon>
        <taxon>Neocallimastigaceae</taxon>
        <taxon>Anaeromyces</taxon>
    </lineage>
</organism>
<sequence length="184" mass="21996">MTDQIKEMDNELEHYSKINSNLELIIEDYKLKLSASEKEVNLEKENVLAIATTIKHFKTELSECMQYIMEPKLLKQHIKRLYHKYCTETKKIETIQADLQQEYFRQRDYLEKTISSLKKKIQKDKEFNRNSNYNFMKENITLVKEINYLRRAARKNQLMNNKNNVNLPKCLPAVQQTVTIENTT</sequence>
<proteinExistence type="predicted"/>
<dbReference type="PANTHER" id="PTHR32215:SF0">
    <property type="entry name" value="CILIA- AND FLAGELLA-ASSOCIATED PROTEIN 57"/>
    <property type="match status" value="1"/>
</dbReference>
<dbReference type="AlphaFoldDB" id="A0A1Y1WV51"/>
<accession>A0A1Y1WV51</accession>
<comment type="caution">
    <text evidence="2">The sequence shown here is derived from an EMBL/GenBank/DDBJ whole genome shotgun (WGS) entry which is preliminary data.</text>
</comment>
<evidence type="ECO:0000256" key="1">
    <source>
        <dbReference type="SAM" id="Coils"/>
    </source>
</evidence>
<dbReference type="InterPro" id="IPR052993">
    <property type="entry name" value="CFA-57"/>
</dbReference>
<dbReference type="Proteomes" id="UP000193944">
    <property type="component" value="Unassembled WGS sequence"/>
</dbReference>
<dbReference type="STRING" id="1754192.A0A1Y1WV51"/>
<gene>
    <name evidence="2" type="ORF">BCR32DRAFT_62284</name>
</gene>
<keyword evidence="3" id="KW-1185">Reference proteome</keyword>
<protein>
    <submittedName>
        <fullName evidence="2">Uncharacterized protein</fullName>
    </submittedName>
</protein>
<feature type="coiled-coil region" evidence="1">
    <location>
        <begin position="19"/>
        <end position="46"/>
    </location>
</feature>
<evidence type="ECO:0000313" key="3">
    <source>
        <dbReference type="Proteomes" id="UP000193944"/>
    </source>
</evidence>
<evidence type="ECO:0000313" key="2">
    <source>
        <dbReference type="EMBL" id="ORX77285.1"/>
    </source>
</evidence>
<dbReference type="PANTHER" id="PTHR32215">
    <property type="entry name" value="CILIA- AND FLAGELLA-ASSOCIATED PROTEIN 57"/>
    <property type="match status" value="1"/>
</dbReference>
<reference evidence="2 3" key="2">
    <citation type="submission" date="2016-08" db="EMBL/GenBank/DDBJ databases">
        <title>Pervasive Adenine N6-methylation of Active Genes in Fungi.</title>
        <authorList>
            <consortium name="DOE Joint Genome Institute"/>
            <person name="Mondo S.J."/>
            <person name="Dannebaum R.O."/>
            <person name="Kuo R.C."/>
            <person name="Labutti K."/>
            <person name="Haridas S."/>
            <person name="Kuo A."/>
            <person name="Salamov A."/>
            <person name="Ahrendt S.R."/>
            <person name="Lipzen A."/>
            <person name="Sullivan W."/>
            <person name="Andreopoulos W.B."/>
            <person name="Clum A."/>
            <person name="Lindquist E."/>
            <person name="Daum C."/>
            <person name="Ramamoorthy G.K."/>
            <person name="Gryganskyi A."/>
            <person name="Culley D."/>
            <person name="Magnuson J.K."/>
            <person name="James T.Y."/>
            <person name="O'Malley M.A."/>
            <person name="Stajich J.E."/>
            <person name="Spatafora J.W."/>
            <person name="Visel A."/>
            <person name="Grigoriev I.V."/>
        </authorList>
    </citation>
    <scope>NUCLEOTIDE SEQUENCE [LARGE SCALE GENOMIC DNA]</scope>
    <source>
        <strain evidence="2 3">S4</strain>
    </source>
</reference>
<reference evidence="2 3" key="1">
    <citation type="submission" date="2016-08" db="EMBL/GenBank/DDBJ databases">
        <title>A Parts List for Fungal Cellulosomes Revealed by Comparative Genomics.</title>
        <authorList>
            <consortium name="DOE Joint Genome Institute"/>
            <person name="Haitjema C.H."/>
            <person name="Gilmore S.P."/>
            <person name="Henske J.K."/>
            <person name="Solomon K.V."/>
            <person name="De Groot R."/>
            <person name="Kuo A."/>
            <person name="Mondo S.J."/>
            <person name="Salamov A.A."/>
            <person name="Labutti K."/>
            <person name="Zhao Z."/>
            <person name="Chiniquy J."/>
            <person name="Barry K."/>
            <person name="Brewer H.M."/>
            <person name="Purvine S.O."/>
            <person name="Wright A.T."/>
            <person name="Boxma B."/>
            <person name="Van Alen T."/>
            <person name="Hackstein J.H."/>
            <person name="Baker S.E."/>
            <person name="Grigoriev I.V."/>
            <person name="O'Malley M.A."/>
        </authorList>
    </citation>
    <scope>NUCLEOTIDE SEQUENCE [LARGE SCALE GENOMIC DNA]</scope>
    <source>
        <strain evidence="2 3">S4</strain>
    </source>
</reference>